<dbReference type="AlphaFoldDB" id="A0AAV7P8A5"/>
<accession>A0AAV7P8A5</accession>
<feature type="region of interest" description="Disordered" evidence="1">
    <location>
        <begin position="1"/>
        <end position="20"/>
    </location>
</feature>
<name>A0AAV7P8A5_PLEWA</name>
<proteinExistence type="predicted"/>
<dbReference type="EMBL" id="JANPWB010000011">
    <property type="protein sequence ID" value="KAJ1121933.1"/>
    <property type="molecule type" value="Genomic_DNA"/>
</dbReference>
<evidence type="ECO:0000313" key="2">
    <source>
        <dbReference type="EMBL" id="KAJ1121933.1"/>
    </source>
</evidence>
<reference evidence="2" key="1">
    <citation type="journal article" date="2022" name="bioRxiv">
        <title>Sequencing and chromosome-scale assembly of the giantPleurodeles waltlgenome.</title>
        <authorList>
            <person name="Brown T."/>
            <person name="Elewa A."/>
            <person name="Iarovenko S."/>
            <person name="Subramanian E."/>
            <person name="Araus A.J."/>
            <person name="Petzold A."/>
            <person name="Susuki M."/>
            <person name="Suzuki K.-i.T."/>
            <person name="Hayashi T."/>
            <person name="Toyoda A."/>
            <person name="Oliveira C."/>
            <person name="Osipova E."/>
            <person name="Leigh N.D."/>
            <person name="Simon A."/>
            <person name="Yun M.H."/>
        </authorList>
    </citation>
    <scope>NUCLEOTIDE SEQUENCE</scope>
    <source>
        <strain evidence="2">20211129_DDA</strain>
        <tissue evidence="2">Liver</tissue>
    </source>
</reference>
<evidence type="ECO:0000256" key="1">
    <source>
        <dbReference type="SAM" id="MobiDB-lite"/>
    </source>
</evidence>
<dbReference type="Proteomes" id="UP001066276">
    <property type="component" value="Chromosome 7"/>
</dbReference>
<protein>
    <submittedName>
        <fullName evidence="2">Uncharacterized protein</fullName>
    </submittedName>
</protein>
<sequence length="102" mass="10869">MTQDRTGAYRQPGPVHQRDMLPQATAPCRGLLPVGDRLLPTGSRRRIAWEQGSRSAARSGLPARQALSAECWTPDIAGSCHRIAGEQIGGLVQSASAASYSK</sequence>
<organism evidence="2 3">
    <name type="scientific">Pleurodeles waltl</name>
    <name type="common">Iberian ribbed newt</name>
    <dbReference type="NCBI Taxonomy" id="8319"/>
    <lineage>
        <taxon>Eukaryota</taxon>
        <taxon>Metazoa</taxon>
        <taxon>Chordata</taxon>
        <taxon>Craniata</taxon>
        <taxon>Vertebrata</taxon>
        <taxon>Euteleostomi</taxon>
        <taxon>Amphibia</taxon>
        <taxon>Batrachia</taxon>
        <taxon>Caudata</taxon>
        <taxon>Salamandroidea</taxon>
        <taxon>Salamandridae</taxon>
        <taxon>Pleurodelinae</taxon>
        <taxon>Pleurodeles</taxon>
    </lineage>
</organism>
<comment type="caution">
    <text evidence="2">The sequence shown here is derived from an EMBL/GenBank/DDBJ whole genome shotgun (WGS) entry which is preliminary data.</text>
</comment>
<evidence type="ECO:0000313" key="3">
    <source>
        <dbReference type="Proteomes" id="UP001066276"/>
    </source>
</evidence>
<keyword evidence="3" id="KW-1185">Reference proteome</keyword>
<gene>
    <name evidence="2" type="ORF">NDU88_000441</name>
</gene>